<proteinExistence type="predicted"/>
<feature type="region of interest" description="Disordered" evidence="1">
    <location>
        <begin position="1"/>
        <end position="41"/>
    </location>
</feature>
<evidence type="ECO:0000256" key="1">
    <source>
        <dbReference type="SAM" id="MobiDB-lite"/>
    </source>
</evidence>
<gene>
    <name evidence="2" type="ORF">LSINAPIS_LOCUS11843</name>
</gene>
<protein>
    <submittedName>
        <fullName evidence="2">Uncharacterized protein</fullName>
    </submittedName>
</protein>
<feature type="region of interest" description="Disordered" evidence="1">
    <location>
        <begin position="163"/>
        <end position="184"/>
    </location>
</feature>
<evidence type="ECO:0000313" key="3">
    <source>
        <dbReference type="Proteomes" id="UP000324832"/>
    </source>
</evidence>
<feature type="non-terminal residue" evidence="2">
    <location>
        <position position="1"/>
    </location>
</feature>
<organism evidence="2 3">
    <name type="scientific">Leptidea sinapis</name>
    <dbReference type="NCBI Taxonomy" id="189913"/>
    <lineage>
        <taxon>Eukaryota</taxon>
        <taxon>Metazoa</taxon>
        <taxon>Ecdysozoa</taxon>
        <taxon>Arthropoda</taxon>
        <taxon>Hexapoda</taxon>
        <taxon>Insecta</taxon>
        <taxon>Pterygota</taxon>
        <taxon>Neoptera</taxon>
        <taxon>Endopterygota</taxon>
        <taxon>Lepidoptera</taxon>
        <taxon>Glossata</taxon>
        <taxon>Ditrysia</taxon>
        <taxon>Papilionoidea</taxon>
        <taxon>Pieridae</taxon>
        <taxon>Dismorphiinae</taxon>
        <taxon>Leptidea</taxon>
    </lineage>
</organism>
<dbReference type="Proteomes" id="UP000324832">
    <property type="component" value="Unassembled WGS sequence"/>
</dbReference>
<feature type="compositionally biased region" description="Low complexity" evidence="1">
    <location>
        <begin position="18"/>
        <end position="29"/>
    </location>
</feature>
<dbReference type="AlphaFoldDB" id="A0A5E4QW22"/>
<keyword evidence="3" id="KW-1185">Reference proteome</keyword>
<dbReference type="EMBL" id="FZQP02005332">
    <property type="protein sequence ID" value="VVD01422.1"/>
    <property type="molecule type" value="Genomic_DNA"/>
</dbReference>
<accession>A0A5E4QW22</accession>
<feature type="compositionally biased region" description="Basic and acidic residues" evidence="1">
    <location>
        <begin position="173"/>
        <end position="184"/>
    </location>
</feature>
<sequence>AAAPHKHESTKKVKCVASSTDSSVSYSSRTSDKRKAKHKPDSCKTYQLIMTKLDDLGRVFATRRAIAGQPLSPAGPLYPTYPKHLTPRPLYVSSGSVSVCDKLVSTEPVKYAADKQVTLTSKSVVVSPSRLAIARTNQLDIMPEHPRRNNIVVESVVESGAFVSQPAGDHDDEQSTAKGCDRPGGRTPSLCAICRSYWRAVCRLLPSYFTKQC</sequence>
<feature type="compositionally biased region" description="Basic and acidic residues" evidence="1">
    <location>
        <begin position="1"/>
        <end position="11"/>
    </location>
</feature>
<evidence type="ECO:0000313" key="2">
    <source>
        <dbReference type="EMBL" id="VVD01422.1"/>
    </source>
</evidence>
<reference evidence="2 3" key="1">
    <citation type="submission" date="2017-07" db="EMBL/GenBank/DDBJ databases">
        <authorList>
            <person name="Talla V."/>
            <person name="Backstrom N."/>
        </authorList>
    </citation>
    <scope>NUCLEOTIDE SEQUENCE [LARGE SCALE GENOMIC DNA]</scope>
</reference>
<name>A0A5E4QW22_9NEOP</name>